<reference evidence="1 2" key="1">
    <citation type="submission" date="2018-07" db="EMBL/GenBank/DDBJ databases">
        <title>A high quality draft genome assembly of the barn swallow (H. rustica rustica).</title>
        <authorList>
            <person name="Formenti G."/>
            <person name="Chiara M."/>
            <person name="Poveda L."/>
            <person name="Francoijs K.-J."/>
            <person name="Bonisoli-Alquati A."/>
            <person name="Canova L."/>
            <person name="Gianfranceschi L."/>
            <person name="Horner D.S."/>
            <person name="Saino N."/>
        </authorList>
    </citation>
    <scope>NUCLEOTIDE SEQUENCE [LARGE SCALE GENOMIC DNA]</scope>
    <source>
        <strain evidence="1">Chelidonia</strain>
        <tissue evidence="1">Blood</tissue>
    </source>
</reference>
<keyword evidence="2" id="KW-1185">Reference proteome</keyword>
<organism evidence="1 2">
    <name type="scientific">Hirundo rustica rustica</name>
    <dbReference type="NCBI Taxonomy" id="333673"/>
    <lineage>
        <taxon>Eukaryota</taxon>
        <taxon>Metazoa</taxon>
        <taxon>Chordata</taxon>
        <taxon>Craniata</taxon>
        <taxon>Vertebrata</taxon>
        <taxon>Euteleostomi</taxon>
        <taxon>Archelosauria</taxon>
        <taxon>Archosauria</taxon>
        <taxon>Dinosauria</taxon>
        <taxon>Saurischia</taxon>
        <taxon>Theropoda</taxon>
        <taxon>Coelurosauria</taxon>
        <taxon>Aves</taxon>
        <taxon>Neognathae</taxon>
        <taxon>Neoaves</taxon>
        <taxon>Telluraves</taxon>
        <taxon>Australaves</taxon>
        <taxon>Passeriformes</taxon>
        <taxon>Sylvioidea</taxon>
        <taxon>Hirundinidae</taxon>
        <taxon>Hirundo</taxon>
    </lineage>
</organism>
<gene>
    <name evidence="1" type="ORF">DUI87_11540</name>
</gene>
<protein>
    <submittedName>
        <fullName evidence="1">Uncharacterized protein</fullName>
    </submittedName>
</protein>
<accession>A0A3M0KFQ3</accession>
<proteinExistence type="predicted"/>
<sequence length="115" mass="13017">MLSYSVLDANVVDVEKRRNPSKHYAWVNDEQVQALDKNEELQHSQVVTAGLEKAGFTLPVMVLHGLGLERMFLQVGRQEAKRGKRREKEDDCEKRELLICSQKIGSGSGEVTSLY</sequence>
<evidence type="ECO:0000313" key="1">
    <source>
        <dbReference type="EMBL" id="RMC11421.1"/>
    </source>
</evidence>
<dbReference type="Proteomes" id="UP000269221">
    <property type="component" value="Unassembled WGS sequence"/>
</dbReference>
<dbReference type="AlphaFoldDB" id="A0A3M0KFQ3"/>
<comment type="caution">
    <text evidence="1">The sequence shown here is derived from an EMBL/GenBank/DDBJ whole genome shotgun (WGS) entry which is preliminary data.</text>
</comment>
<dbReference type="EMBL" id="QRBI01000108">
    <property type="protein sequence ID" value="RMC11421.1"/>
    <property type="molecule type" value="Genomic_DNA"/>
</dbReference>
<evidence type="ECO:0000313" key="2">
    <source>
        <dbReference type="Proteomes" id="UP000269221"/>
    </source>
</evidence>
<name>A0A3M0KFQ3_HIRRU</name>
<dbReference type="OrthoDB" id="10255964at2759"/>